<accession>A0ABD5IZI8</accession>
<protein>
    <submittedName>
        <fullName evidence="4">S-layer homology domain-containing protein</fullName>
    </submittedName>
</protein>
<keyword evidence="1 2" id="KW-0732">Signal</keyword>
<evidence type="ECO:0000313" key="4">
    <source>
        <dbReference type="EMBL" id="MED5053044.1"/>
    </source>
</evidence>
<dbReference type="InterPro" id="IPR006311">
    <property type="entry name" value="TAT_signal"/>
</dbReference>
<dbReference type="AlphaFoldDB" id="A0ABD5IZI8"/>
<dbReference type="Proteomes" id="UP001339962">
    <property type="component" value="Unassembled WGS sequence"/>
</dbReference>
<dbReference type="PANTHER" id="PTHR43308:SF5">
    <property type="entry name" value="S-LAYER PROTEIN _ PEPTIDOGLYCAN ENDO-BETA-N-ACETYLGLUCOSAMINIDASE"/>
    <property type="match status" value="1"/>
</dbReference>
<feature type="signal peptide" evidence="2">
    <location>
        <begin position="1"/>
        <end position="32"/>
    </location>
</feature>
<dbReference type="InterPro" id="IPR051465">
    <property type="entry name" value="Cell_Envelope_Struct_Comp"/>
</dbReference>
<feature type="domain" description="SLH" evidence="3">
    <location>
        <begin position="158"/>
        <end position="218"/>
    </location>
</feature>
<evidence type="ECO:0000256" key="2">
    <source>
        <dbReference type="SAM" id="SignalP"/>
    </source>
</evidence>
<dbReference type="PANTHER" id="PTHR43308">
    <property type="entry name" value="OUTER MEMBRANE PROTEIN ALPHA-RELATED"/>
    <property type="match status" value="1"/>
</dbReference>
<dbReference type="PROSITE" id="PS51272">
    <property type="entry name" value="SLH"/>
    <property type="match status" value="3"/>
</dbReference>
<feature type="domain" description="SLH" evidence="3">
    <location>
        <begin position="95"/>
        <end position="157"/>
    </location>
</feature>
<evidence type="ECO:0000259" key="3">
    <source>
        <dbReference type="PROSITE" id="PS51272"/>
    </source>
</evidence>
<dbReference type="RefSeq" id="WP_328219307.1">
    <property type="nucleotide sequence ID" value="NZ_JARTLI010000038.1"/>
</dbReference>
<gene>
    <name evidence="4" type="ORF">P9850_14675</name>
</gene>
<feature type="domain" description="SLH" evidence="3">
    <location>
        <begin position="31"/>
        <end position="94"/>
    </location>
</feature>
<organism evidence="4 5">
    <name type="scientific">Anoxybacteroides rupiense</name>
    <dbReference type="NCBI Taxonomy" id="311460"/>
    <lineage>
        <taxon>Bacteria</taxon>
        <taxon>Bacillati</taxon>
        <taxon>Bacillota</taxon>
        <taxon>Bacilli</taxon>
        <taxon>Bacillales</taxon>
        <taxon>Anoxybacillaceae</taxon>
        <taxon>Anoxybacteroides</taxon>
    </lineage>
</organism>
<reference evidence="4 5" key="1">
    <citation type="submission" date="2023-03" db="EMBL/GenBank/DDBJ databases">
        <title>Bacillus Genome Sequencing.</title>
        <authorList>
            <person name="Dunlap C."/>
        </authorList>
    </citation>
    <scope>NUCLEOTIDE SEQUENCE [LARGE SCALE GENOMIC DNA]</scope>
    <source>
        <strain evidence="4 5">NRS-38</strain>
    </source>
</reference>
<proteinExistence type="predicted"/>
<feature type="chain" id="PRO_5044855326" evidence="2">
    <location>
        <begin position="33"/>
        <end position="990"/>
    </location>
</feature>
<dbReference type="Pfam" id="PF00395">
    <property type="entry name" value="SLH"/>
    <property type="match status" value="3"/>
</dbReference>
<dbReference type="InterPro" id="IPR014755">
    <property type="entry name" value="Cu-Rt/internalin_Ig-like"/>
</dbReference>
<dbReference type="EMBL" id="JARTLI010000038">
    <property type="protein sequence ID" value="MED5053044.1"/>
    <property type="molecule type" value="Genomic_DNA"/>
</dbReference>
<dbReference type="Gene3D" id="2.60.40.1220">
    <property type="match status" value="1"/>
</dbReference>
<name>A0ABD5IZI8_9BACL</name>
<evidence type="ECO:0000313" key="5">
    <source>
        <dbReference type="Proteomes" id="UP001339962"/>
    </source>
</evidence>
<evidence type="ECO:0000256" key="1">
    <source>
        <dbReference type="ARBA" id="ARBA00022729"/>
    </source>
</evidence>
<dbReference type="PROSITE" id="PS51318">
    <property type="entry name" value="TAT"/>
    <property type="match status" value="1"/>
</dbReference>
<sequence>MAYQPKSYRKFLAGSVSAALVATAVGPVVASAASFSDVNPNDSHAANIEKLVEKGYIKGYEDGTFKPYNNVTRGQVAKIFARILKDNGFQVPADKKAFDDVPVDAKDQELVEAAAIVKAAGVMTGNEGKLNPNQTMTRQQMAKVLVEAFDLTKPADFTSKITDLDKADEWARDYIKTLEANGVTVVTEYNPKGTVTRAAFASFVVRALEAQEAAQAPKVVSVSAINSKTLAVTFSKELTAEEKAKVTFEVKFNGNTALFKLDSYDGKVAKLVRTSNLAIEPGTYEVTVKGLGEDVTKTVVVEAQKASTLTITNENLLDATTTAKVGIELKDQYGEALSVKDTEFTVTGYNVTQGKTVTVAYDSTLKSFVVNTAANADDFKVGDIVKVSFLHNPTGLTATKELKVVAGAQLNNVTFGDVQLPTGKTMLTQDLTDVKVPYTATDQYGNKLELNKSASGNIIVVSSDETIVNPSDVTFVKEGTPEVTKVKIAKFLGYGNVTLTFVNKVTGDVYRLPLEVKQQTGVINSVSLEKSALDIAQGGSAVAVGLTVTDKYGNKIEPKNYASGSAFTISTSNSAVATATINNTPSSEDYGKLVVTPAVGATKGQKATITVTVNATGETARLNVTIGEPAVPSTIEIDTDSKHATSLAKGATTTVKYVVKDQYGNKVTTDSGSYEVKYEVKDNADFITVDNATDTDETAPSVVVTAAKAGSATLVAKLMKGSEVIATKELPISVVDNNGSKLTYAIEPIGTIYKGGSAIDNTATDITAADVAAGYAKEIKLTAKDANGNTVVIPSDQILSVTTSNTTDSIVANVGGKWYVAGKNSGITEDKKTTISVVYNAEDGVKTLTQEVTISKDDLKVTSIAFKDKPVGATDAKDVPSLTVTDKAALKAATGFGKVFVWAQDQFGGYTLADTKAEVDPALSIVALSGLTGTASDTITVEDNSGLTGDLIYTDAGNNLGITADGAKLRLVVNFNGVAKSLDITVTNKD</sequence>
<comment type="caution">
    <text evidence="4">The sequence shown here is derived from an EMBL/GenBank/DDBJ whole genome shotgun (WGS) entry which is preliminary data.</text>
</comment>
<dbReference type="InterPro" id="IPR001119">
    <property type="entry name" value="SLH_dom"/>
</dbReference>